<protein>
    <submittedName>
        <fullName evidence="1">Uncharacterized protein</fullName>
    </submittedName>
</protein>
<evidence type="ECO:0000313" key="1">
    <source>
        <dbReference type="EMBL" id="KAK9002257.1"/>
    </source>
</evidence>
<name>A0ABR2QNY3_9ROSI</name>
<proteinExistence type="predicted"/>
<evidence type="ECO:0000313" key="2">
    <source>
        <dbReference type="Proteomes" id="UP001396334"/>
    </source>
</evidence>
<accession>A0ABR2QNY3</accession>
<dbReference type="Proteomes" id="UP001396334">
    <property type="component" value="Unassembled WGS sequence"/>
</dbReference>
<keyword evidence="2" id="KW-1185">Reference proteome</keyword>
<sequence length="139" mass="16051">MPTSKQAFEKKETLAREVMEKTVTVLAADENCNMECERVGSDVKFPALKKLIRDHRVEMSDYCEAEAIGNSGRVVSIWDKNMFLAELKISDQRFILVRGWWIQNGTLAMIINVYAPCVISEHIDRWALLINRRQSDNIF</sequence>
<gene>
    <name evidence="1" type="ORF">V6N11_024942</name>
</gene>
<organism evidence="1 2">
    <name type="scientific">Hibiscus sabdariffa</name>
    <name type="common">roselle</name>
    <dbReference type="NCBI Taxonomy" id="183260"/>
    <lineage>
        <taxon>Eukaryota</taxon>
        <taxon>Viridiplantae</taxon>
        <taxon>Streptophyta</taxon>
        <taxon>Embryophyta</taxon>
        <taxon>Tracheophyta</taxon>
        <taxon>Spermatophyta</taxon>
        <taxon>Magnoliopsida</taxon>
        <taxon>eudicotyledons</taxon>
        <taxon>Gunneridae</taxon>
        <taxon>Pentapetalae</taxon>
        <taxon>rosids</taxon>
        <taxon>malvids</taxon>
        <taxon>Malvales</taxon>
        <taxon>Malvaceae</taxon>
        <taxon>Malvoideae</taxon>
        <taxon>Hibiscus</taxon>
    </lineage>
</organism>
<comment type="caution">
    <text evidence="1">The sequence shown here is derived from an EMBL/GenBank/DDBJ whole genome shotgun (WGS) entry which is preliminary data.</text>
</comment>
<reference evidence="1 2" key="1">
    <citation type="journal article" date="2024" name="G3 (Bethesda)">
        <title>Genome assembly of Hibiscus sabdariffa L. provides insights into metabolisms of medicinal natural products.</title>
        <authorList>
            <person name="Kim T."/>
        </authorList>
    </citation>
    <scope>NUCLEOTIDE SEQUENCE [LARGE SCALE GENOMIC DNA]</scope>
    <source>
        <strain evidence="1">TK-2024</strain>
        <tissue evidence="1">Old leaves</tissue>
    </source>
</reference>
<dbReference type="EMBL" id="JBBPBN010000035">
    <property type="protein sequence ID" value="KAK9002257.1"/>
    <property type="molecule type" value="Genomic_DNA"/>
</dbReference>